<feature type="domain" description="RNase H type-1" evidence="1">
    <location>
        <begin position="253"/>
        <end position="373"/>
    </location>
</feature>
<dbReference type="Proteomes" id="UP000652761">
    <property type="component" value="Unassembled WGS sequence"/>
</dbReference>
<proteinExistence type="predicted"/>
<dbReference type="InterPro" id="IPR002156">
    <property type="entry name" value="RNaseH_domain"/>
</dbReference>
<dbReference type="Pfam" id="PF13456">
    <property type="entry name" value="RVT_3"/>
    <property type="match status" value="1"/>
</dbReference>
<dbReference type="InterPro" id="IPR012337">
    <property type="entry name" value="RNaseH-like_sf"/>
</dbReference>
<dbReference type="Gene3D" id="3.30.420.10">
    <property type="entry name" value="Ribonuclease H-like superfamily/Ribonuclease H"/>
    <property type="match status" value="1"/>
</dbReference>
<protein>
    <recommendedName>
        <fullName evidence="1">RNase H type-1 domain-containing protein</fullName>
    </recommendedName>
</protein>
<reference evidence="2" key="1">
    <citation type="submission" date="2017-07" db="EMBL/GenBank/DDBJ databases">
        <title>Taro Niue Genome Assembly and Annotation.</title>
        <authorList>
            <person name="Atibalentja N."/>
            <person name="Keating K."/>
            <person name="Fields C.J."/>
        </authorList>
    </citation>
    <scope>NUCLEOTIDE SEQUENCE</scope>
    <source>
        <strain evidence="2">Niue_2</strain>
        <tissue evidence="2">Leaf</tissue>
    </source>
</reference>
<evidence type="ECO:0000313" key="3">
    <source>
        <dbReference type="Proteomes" id="UP000652761"/>
    </source>
</evidence>
<keyword evidence="3" id="KW-1185">Reference proteome</keyword>
<dbReference type="EMBL" id="NMUH01016319">
    <property type="protein sequence ID" value="MQM23438.1"/>
    <property type="molecule type" value="Genomic_DNA"/>
</dbReference>
<evidence type="ECO:0000313" key="2">
    <source>
        <dbReference type="EMBL" id="MQM23438.1"/>
    </source>
</evidence>
<name>A0A843XTP3_COLES</name>
<dbReference type="OrthoDB" id="1552870at2759"/>
<dbReference type="GO" id="GO:0004523">
    <property type="term" value="F:RNA-DNA hybrid ribonuclease activity"/>
    <property type="evidence" value="ECO:0007669"/>
    <property type="project" value="InterPro"/>
</dbReference>
<dbReference type="PANTHER" id="PTHR47723:SF19">
    <property type="entry name" value="POLYNUCLEOTIDYL TRANSFERASE, RIBONUCLEASE H-LIKE SUPERFAMILY PROTEIN"/>
    <property type="match status" value="1"/>
</dbReference>
<comment type="caution">
    <text evidence="2">The sequence shown here is derived from an EMBL/GenBank/DDBJ whole genome shotgun (WGS) entry which is preliminary data.</text>
</comment>
<dbReference type="InterPro" id="IPR044730">
    <property type="entry name" value="RNase_H-like_dom_plant"/>
</dbReference>
<dbReference type="CDD" id="cd06222">
    <property type="entry name" value="RNase_H_like"/>
    <property type="match status" value="1"/>
</dbReference>
<dbReference type="AlphaFoldDB" id="A0A843XTP3"/>
<accession>A0A843XTP3</accession>
<dbReference type="GO" id="GO:0003676">
    <property type="term" value="F:nucleic acid binding"/>
    <property type="evidence" value="ECO:0007669"/>
    <property type="project" value="InterPro"/>
</dbReference>
<dbReference type="InterPro" id="IPR053151">
    <property type="entry name" value="RNase_H-like"/>
</dbReference>
<dbReference type="InterPro" id="IPR036397">
    <property type="entry name" value="RNaseH_sf"/>
</dbReference>
<organism evidence="2 3">
    <name type="scientific">Colocasia esculenta</name>
    <name type="common">Wild taro</name>
    <name type="synonym">Arum esculentum</name>
    <dbReference type="NCBI Taxonomy" id="4460"/>
    <lineage>
        <taxon>Eukaryota</taxon>
        <taxon>Viridiplantae</taxon>
        <taxon>Streptophyta</taxon>
        <taxon>Embryophyta</taxon>
        <taxon>Tracheophyta</taxon>
        <taxon>Spermatophyta</taxon>
        <taxon>Magnoliopsida</taxon>
        <taxon>Liliopsida</taxon>
        <taxon>Araceae</taxon>
        <taxon>Aroideae</taxon>
        <taxon>Colocasieae</taxon>
        <taxon>Colocasia</taxon>
    </lineage>
</organism>
<sequence>MRVSTPARPYAASNQTLMSTPQNQGFLIWNIRGVGNTQSVSSCSVIERRNLLDYMMDFSTSCKEPWLIGRDFNSFLGLYEKKGGKRNYSRSTMDFQACVSVAGLEDAGSNTWADLVVITALFSVPAMRLLKPKGYLYAPNAPAAPVPKKRAPSTYSLEVQLHAKCGLSSSTSCSSTISRNRARFQEHGMSAKHIMNRTMLSVRAASINLKIQQLPQPWLKALKENGNNLLQQKIFVPTVVKWMHPPTGRIKLNVDGAFKSAIGIAGGGGILRDHNGDCIFAFAANYQRTTSALDAEARALRDGLAMCCTKGFLDIMVETDSLAFTQSVTGQALRPWELTCIFQEMVATSHLLTTKITQVPREANQTAHYLANYGCSIDQIDFWESGAVLPHTVKGPYHLDKVGCPTLKT</sequence>
<dbReference type="PANTHER" id="PTHR47723">
    <property type="entry name" value="OS05G0353850 PROTEIN"/>
    <property type="match status" value="1"/>
</dbReference>
<evidence type="ECO:0000259" key="1">
    <source>
        <dbReference type="Pfam" id="PF13456"/>
    </source>
</evidence>
<dbReference type="SUPFAM" id="SSF53098">
    <property type="entry name" value="Ribonuclease H-like"/>
    <property type="match status" value="1"/>
</dbReference>
<gene>
    <name evidence="2" type="ORF">Taro_056502</name>
</gene>